<organism evidence="1 2">
    <name type="scientific">Bauhinia variegata</name>
    <name type="common">Purple orchid tree</name>
    <name type="synonym">Phanera variegata</name>
    <dbReference type="NCBI Taxonomy" id="167791"/>
    <lineage>
        <taxon>Eukaryota</taxon>
        <taxon>Viridiplantae</taxon>
        <taxon>Streptophyta</taxon>
        <taxon>Embryophyta</taxon>
        <taxon>Tracheophyta</taxon>
        <taxon>Spermatophyta</taxon>
        <taxon>Magnoliopsida</taxon>
        <taxon>eudicotyledons</taxon>
        <taxon>Gunneridae</taxon>
        <taxon>Pentapetalae</taxon>
        <taxon>rosids</taxon>
        <taxon>fabids</taxon>
        <taxon>Fabales</taxon>
        <taxon>Fabaceae</taxon>
        <taxon>Cercidoideae</taxon>
        <taxon>Cercideae</taxon>
        <taxon>Bauhiniinae</taxon>
        <taxon>Bauhinia</taxon>
    </lineage>
</organism>
<dbReference type="EMBL" id="CM039428">
    <property type="protein sequence ID" value="KAI4350299.1"/>
    <property type="molecule type" value="Genomic_DNA"/>
</dbReference>
<keyword evidence="2" id="KW-1185">Reference proteome</keyword>
<evidence type="ECO:0000313" key="1">
    <source>
        <dbReference type="EMBL" id="KAI4350299.1"/>
    </source>
</evidence>
<dbReference type="Proteomes" id="UP000828941">
    <property type="component" value="Chromosome 3"/>
</dbReference>
<reference evidence="1 2" key="1">
    <citation type="journal article" date="2022" name="DNA Res.">
        <title>Chromosomal-level genome assembly of the orchid tree Bauhinia variegata (Leguminosae; Cercidoideae) supports the allotetraploid origin hypothesis of Bauhinia.</title>
        <authorList>
            <person name="Zhong Y."/>
            <person name="Chen Y."/>
            <person name="Zheng D."/>
            <person name="Pang J."/>
            <person name="Liu Y."/>
            <person name="Luo S."/>
            <person name="Meng S."/>
            <person name="Qian L."/>
            <person name="Wei D."/>
            <person name="Dai S."/>
            <person name="Zhou R."/>
        </authorList>
    </citation>
    <scope>NUCLEOTIDE SEQUENCE [LARGE SCALE GENOMIC DNA]</scope>
    <source>
        <strain evidence="1">BV-YZ2020</strain>
    </source>
</reference>
<accession>A0ACB9PR59</accession>
<proteinExistence type="predicted"/>
<evidence type="ECO:0000313" key="2">
    <source>
        <dbReference type="Proteomes" id="UP000828941"/>
    </source>
</evidence>
<sequence length="152" mass="17506">MMMLNETSVAKSSLVEFTQLNSIISGQFSKNRPKHNECCFGLLAITDSPDKFGTAGKEIILRFGYTTRFSHHEHLVFPYITPLLYLAILSFSLLSLILSFKDKAKTENRICGPFIRIGKVRIREMISGVHLRSYKNFLIVKAYRMFLRFGYL</sequence>
<protein>
    <submittedName>
        <fullName evidence="1">Uncharacterized protein</fullName>
    </submittedName>
</protein>
<gene>
    <name evidence="1" type="ORF">L6164_004767</name>
</gene>
<comment type="caution">
    <text evidence="1">The sequence shown here is derived from an EMBL/GenBank/DDBJ whole genome shotgun (WGS) entry which is preliminary data.</text>
</comment>
<name>A0ACB9PR59_BAUVA</name>